<comment type="caution">
    <text evidence="1">The sequence shown here is derived from an EMBL/GenBank/DDBJ whole genome shotgun (WGS) entry which is preliminary data.</text>
</comment>
<sequence>MGLFSICLLVFMPEADSLKHPQQFYLTLLFPQTVFIPNANFTNTP</sequence>
<dbReference type="AlphaFoldDB" id="A0A656IMT1"/>
<dbReference type="Proteomes" id="UP000014535">
    <property type="component" value="Unassembled WGS sequence"/>
</dbReference>
<name>A0A656IMT1_SALE2</name>
<dbReference type="EMBL" id="ATFT01000032">
    <property type="protein sequence ID" value="EPI71297.1"/>
    <property type="molecule type" value="Genomic_DNA"/>
</dbReference>
<accession>A0A656IMT1</accession>
<gene>
    <name evidence="1" type="ORF">A673_01823</name>
</gene>
<proteinExistence type="predicted"/>
<organism evidence="1 2">
    <name type="scientific">Salmonella enteritidis (strain 2009K0958)</name>
    <dbReference type="NCBI Taxonomy" id="1192586"/>
    <lineage>
        <taxon>Bacteria</taxon>
        <taxon>Pseudomonadati</taxon>
        <taxon>Pseudomonadota</taxon>
        <taxon>Gammaproteobacteria</taxon>
        <taxon>Enterobacterales</taxon>
        <taxon>Enterobacteriaceae</taxon>
        <taxon>Salmonella</taxon>
    </lineage>
</organism>
<evidence type="ECO:0000313" key="1">
    <source>
        <dbReference type="EMBL" id="EPI71297.1"/>
    </source>
</evidence>
<protein>
    <submittedName>
        <fullName evidence="1">Uncharacterized protein</fullName>
    </submittedName>
</protein>
<evidence type="ECO:0000313" key="2">
    <source>
        <dbReference type="Proteomes" id="UP000014535"/>
    </source>
</evidence>
<reference evidence="1 2" key="1">
    <citation type="submission" date="2013-04" db="EMBL/GenBank/DDBJ databases">
        <authorList>
            <person name="McClelland M."/>
            <person name="Porwollik S."/>
            <person name="Desai P."/>
            <person name="Cheng P."/>
            <person name="Wollam A."/>
            <person name="Pepin K."/>
            <person name="Palsikar V.B."/>
            <person name="Fulton L."/>
            <person name="Fulton R."/>
            <person name="Delehaunty K."/>
            <person name="Fronick C."/>
            <person name="Godfrey J."/>
            <person name="Waligorski J."/>
            <person name="Appelbaum E."/>
            <person name="Tomlinson C."/>
            <person name="Warren W."/>
            <person name="Sodergren E."/>
            <person name="Weinstock G."/>
            <person name="Wilson R.K."/>
        </authorList>
    </citation>
    <scope>NUCLEOTIDE SEQUENCE [LARGE SCALE GENOMIC DNA]</scope>
    <source>
        <strain evidence="1 2">2009K0958</strain>
    </source>
</reference>